<feature type="transmembrane region" description="Helical" evidence="7">
    <location>
        <begin position="171"/>
        <end position="194"/>
    </location>
</feature>
<dbReference type="Pfam" id="PF13515">
    <property type="entry name" value="FUSC_2"/>
    <property type="match status" value="1"/>
</dbReference>
<evidence type="ECO:0000313" key="10">
    <source>
        <dbReference type="Proteomes" id="UP000291822"/>
    </source>
</evidence>
<comment type="caution">
    <text evidence="9">The sequence shown here is derived from an EMBL/GenBank/DDBJ whole genome shotgun (WGS) entry which is preliminary data.</text>
</comment>
<dbReference type="PANTHER" id="PTHR30509">
    <property type="entry name" value="P-HYDROXYBENZOIC ACID EFFLUX PUMP SUBUNIT-RELATED"/>
    <property type="match status" value="1"/>
</dbReference>
<feature type="transmembrane region" description="Helical" evidence="7">
    <location>
        <begin position="61"/>
        <end position="81"/>
    </location>
</feature>
<evidence type="ECO:0000256" key="4">
    <source>
        <dbReference type="ARBA" id="ARBA00022989"/>
    </source>
</evidence>
<keyword evidence="4 7" id="KW-1133">Transmembrane helix</keyword>
<dbReference type="PANTHER" id="PTHR30509:SF9">
    <property type="entry name" value="MULTIDRUG RESISTANCE PROTEIN MDTO"/>
    <property type="match status" value="1"/>
</dbReference>
<dbReference type="GO" id="GO:0005886">
    <property type="term" value="C:plasma membrane"/>
    <property type="evidence" value="ECO:0007669"/>
    <property type="project" value="UniProtKB-SubCell"/>
</dbReference>
<keyword evidence="10" id="KW-1185">Reference proteome</keyword>
<feature type="transmembrane region" description="Helical" evidence="7">
    <location>
        <begin position="353"/>
        <end position="370"/>
    </location>
</feature>
<dbReference type="Proteomes" id="UP000291822">
    <property type="component" value="Unassembled WGS sequence"/>
</dbReference>
<dbReference type="InterPro" id="IPR049453">
    <property type="entry name" value="Memb_transporter_dom"/>
</dbReference>
<feature type="domain" description="Integral membrane bound transporter" evidence="8">
    <location>
        <begin position="237"/>
        <end position="362"/>
    </location>
</feature>
<proteinExistence type="inferred from homology"/>
<comment type="subcellular location">
    <subcellularLocation>
        <location evidence="1">Cell membrane</location>
        <topology evidence="1">Multi-pass membrane protein</topology>
    </subcellularLocation>
</comment>
<name>A0A4R0Z179_9GAMM</name>
<feature type="transmembrane region" description="Helical" evidence="7">
    <location>
        <begin position="297"/>
        <end position="315"/>
    </location>
</feature>
<keyword evidence="2" id="KW-1003">Cell membrane</keyword>
<evidence type="ECO:0000259" key="8">
    <source>
        <dbReference type="Pfam" id="PF13515"/>
    </source>
</evidence>
<gene>
    <name evidence="9" type="ORF">EZM97_07625</name>
</gene>
<evidence type="ECO:0000256" key="2">
    <source>
        <dbReference type="ARBA" id="ARBA00022475"/>
    </source>
</evidence>
<feature type="transmembrane region" description="Helical" evidence="7">
    <location>
        <begin position="93"/>
        <end position="112"/>
    </location>
</feature>
<feature type="transmembrane region" description="Helical" evidence="7">
    <location>
        <begin position="118"/>
        <end position="134"/>
    </location>
</feature>
<evidence type="ECO:0000313" key="9">
    <source>
        <dbReference type="EMBL" id="TCI13158.1"/>
    </source>
</evidence>
<organism evidence="9 10">
    <name type="scientific">Dyella soli</name>
    <dbReference type="NCBI Taxonomy" id="522319"/>
    <lineage>
        <taxon>Bacteria</taxon>
        <taxon>Pseudomonadati</taxon>
        <taxon>Pseudomonadota</taxon>
        <taxon>Gammaproteobacteria</taxon>
        <taxon>Lysobacterales</taxon>
        <taxon>Rhodanobacteraceae</taxon>
        <taxon>Dyella</taxon>
    </lineage>
</organism>
<evidence type="ECO:0000256" key="3">
    <source>
        <dbReference type="ARBA" id="ARBA00022692"/>
    </source>
</evidence>
<sequence length="503" mass="54208">MPCCTAMISARQHARRHGESHVLRQATSDAKRMTRSVTALGTFTEACATMAAAVASMACAWAAAPGSGAPVMAVVLAISLSRSQLDKDMRGRLEAAIVLPLVGLVALAVGMLLHRWPWIGAIVFTAGMALAIWLRRFGPMARRAGSLIALPFVTLLTVPHVHAIGTHGMPGFLIPILVALIALFWVTATHMLVLRLHGKRPDDDEYPPVTPTQSPGSPGLPASTRMAIQMAVALAAAFVVGFVFFPERWSWVVLTAFIVNIGNRGRIDVVHKSGMRVLGATMGTLFALVLSHQAMPSPPMTTAIILASLFMGIWLRPFGYAWWALFITIALALLQGFQGGAPIALLLLRLEEIAIGAIIGVMAAWFVLPVRSTDVVRRRIANALAALAEALDPATEHRQARAFDDAMDELALVAPPFRLARALTRHRRAKRPADWADTLLDGRDLADTLIARQLTPAKVRQAVGVARKSLREPDGLQEALLHLRQTLEAELSAAPPSDIIDRA</sequence>
<evidence type="ECO:0000256" key="1">
    <source>
        <dbReference type="ARBA" id="ARBA00004651"/>
    </source>
</evidence>
<dbReference type="AlphaFoldDB" id="A0A4R0Z179"/>
<keyword evidence="3 7" id="KW-0812">Transmembrane</keyword>
<reference evidence="9 10" key="1">
    <citation type="submission" date="2019-02" db="EMBL/GenBank/DDBJ databases">
        <title>Dyella amyloliquefaciens sp. nov., isolated from forest soil.</title>
        <authorList>
            <person name="Gao Z.-H."/>
            <person name="Qiu L.-H."/>
        </authorList>
    </citation>
    <scope>NUCLEOTIDE SEQUENCE [LARGE SCALE GENOMIC DNA]</scope>
    <source>
        <strain evidence="9 10">KACC 12747</strain>
    </source>
</reference>
<evidence type="ECO:0000256" key="6">
    <source>
        <dbReference type="ARBA" id="ARBA00043993"/>
    </source>
</evidence>
<feature type="transmembrane region" description="Helical" evidence="7">
    <location>
        <begin position="37"/>
        <end position="55"/>
    </location>
</feature>
<feature type="transmembrane region" description="Helical" evidence="7">
    <location>
        <begin position="226"/>
        <end position="245"/>
    </location>
</feature>
<accession>A0A4R0Z179</accession>
<feature type="transmembrane region" description="Helical" evidence="7">
    <location>
        <begin position="274"/>
        <end position="291"/>
    </location>
</feature>
<dbReference type="EMBL" id="SJTG01000001">
    <property type="protein sequence ID" value="TCI13158.1"/>
    <property type="molecule type" value="Genomic_DNA"/>
</dbReference>
<comment type="similarity">
    <text evidence="6">Belongs to the YccS/YhfK family.</text>
</comment>
<evidence type="ECO:0000256" key="7">
    <source>
        <dbReference type="SAM" id="Phobius"/>
    </source>
</evidence>
<feature type="transmembrane region" description="Helical" evidence="7">
    <location>
        <begin position="322"/>
        <end position="347"/>
    </location>
</feature>
<protein>
    <submittedName>
        <fullName evidence="9">FUSC family protein</fullName>
    </submittedName>
</protein>
<evidence type="ECO:0000256" key="5">
    <source>
        <dbReference type="ARBA" id="ARBA00023136"/>
    </source>
</evidence>
<keyword evidence="5 7" id="KW-0472">Membrane</keyword>